<gene>
    <name evidence="1" type="ORF">IQ276_26740</name>
</gene>
<dbReference type="GO" id="GO:0008168">
    <property type="term" value="F:methyltransferase activity"/>
    <property type="evidence" value="ECO:0007669"/>
    <property type="project" value="UniProtKB-KW"/>
</dbReference>
<proteinExistence type="predicted"/>
<keyword evidence="1" id="KW-0489">Methyltransferase</keyword>
<dbReference type="GO" id="GO:0032259">
    <property type="term" value="P:methylation"/>
    <property type="evidence" value="ECO:0007669"/>
    <property type="project" value="UniProtKB-KW"/>
</dbReference>
<evidence type="ECO:0000313" key="1">
    <source>
        <dbReference type="EMBL" id="MBE9025883.1"/>
    </source>
</evidence>
<dbReference type="EMBL" id="JADEXS010000498">
    <property type="protein sequence ID" value="MBE9025883.1"/>
    <property type="molecule type" value="Genomic_DNA"/>
</dbReference>
<dbReference type="Proteomes" id="UP000622533">
    <property type="component" value="Unassembled WGS sequence"/>
</dbReference>
<accession>A0A8J6ZYW6</accession>
<dbReference type="AlphaFoldDB" id="A0A8J6ZYW6"/>
<comment type="caution">
    <text evidence="1">The sequence shown here is derived from an EMBL/GenBank/DDBJ whole genome shotgun (WGS) entry which is preliminary data.</text>
</comment>
<keyword evidence="1" id="KW-0808">Transferase</keyword>
<evidence type="ECO:0000313" key="2">
    <source>
        <dbReference type="Proteomes" id="UP000622533"/>
    </source>
</evidence>
<reference evidence="1" key="1">
    <citation type="submission" date="2020-10" db="EMBL/GenBank/DDBJ databases">
        <authorList>
            <person name="Castelo-Branco R."/>
            <person name="Eusebio N."/>
            <person name="Adriana R."/>
            <person name="Vieira A."/>
            <person name="Brugerolle De Fraissinette N."/>
            <person name="Rezende De Castro R."/>
            <person name="Schneider M.P."/>
            <person name="Vasconcelos V."/>
            <person name="Leao P.N."/>
        </authorList>
    </citation>
    <scope>NUCLEOTIDE SEQUENCE</scope>
    <source>
        <strain evidence="1">LEGE 12446</strain>
    </source>
</reference>
<name>A0A8J6ZYW6_DESMC</name>
<protein>
    <submittedName>
        <fullName evidence="1">SAM-dependent methyltransferase</fullName>
    </submittedName>
</protein>
<keyword evidence="2" id="KW-1185">Reference proteome</keyword>
<sequence>MAMVLDKVVPFGRSMDEYIKIFNLTNADLNKRIIGVGDGPASFNAEMTRQGKSVVSVDPLYQFSGDEILQRFNDVVDNIIHQVKATPNDWVWSYHKSPDNLRHNRVKVIEEFISDYDNGKKTNRYIFGELPNLVYRHQEFDIALCSHLLFLYSDHLDYDFHLNSVGEMLRIAEEIRIFPLITLMSKPSQHLDKIIKYYTAKGYNINIEQVEYELQPGGNQMLKITKDANRIQNM</sequence>
<dbReference type="RefSeq" id="WP_193921253.1">
    <property type="nucleotide sequence ID" value="NZ_JADEXS020000001.1"/>
</dbReference>
<organism evidence="1 2">
    <name type="scientific">Desmonostoc muscorum LEGE 12446</name>
    <dbReference type="NCBI Taxonomy" id="1828758"/>
    <lineage>
        <taxon>Bacteria</taxon>
        <taxon>Bacillati</taxon>
        <taxon>Cyanobacteriota</taxon>
        <taxon>Cyanophyceae</taxon>
        <taxon>Nostocales</taxon>
        <taxon>Nostocaceae</taxon>
        <taxon>Desmonostoc</taxon>
    </lineage>
</organism>